<protein>
    <recommendedName>
        <fullName evidence="2">Spondin-1</fullName>
    </recommendedName>
    <alternativeName>
        <fullName evidence="11">F-spondin</fullName>
    </alternativeName>
</protein>
<dbReference type="GeneID" id="104949966"/>
<feature type="compositionally biased region" description="Low complexity" evidence="12">
    <location>
        <begin position="196"/>
        <end position="218"/>
    </location>
</feature>
<keyword evidence="8" id="KW-0130">Cell adhesion</keyword>
<evidence type="ECO:0000256" key="4">
    <source>
        <dbReference type="ARBA" id="ARBA00022530"/>
    </source>
</evidence>
<dbReference type="GO" id="GO:0060271">
    <property type="term" value="P:cilium assembly"/>
    <property type="evidence" value="ECO:0007669"/>
    <property type="project" value="TreeGrafter"/>
</dbReference>
<evidence type="ECO:0000259" key="13">
    <source>
        <dbReference type="Pfam" id="PF19028"/>
    </source>
</evidence>
<evidence type="ECO:0000256" key="9">
    <source>
        <dbReference type="ARBA" id="ARBA00023157"/>
    </source>
</evidence>
<dbReference type="Pfam" id="PF19028">
    <property type="entry name" value="TSP1_spondin"/>
    <property type="match status" value="1"/>
</dbReference>
<dbReference type="FunFam" id="2.20.100.10:FF:000034">
    <property type="entry name" value="Spondin-1"/>
    <property type="match status" value="1"/>
</dbReference>
<evidence type="ECO:0000256" key="5">
    <source>
        <dbReference type="ARBA" id="ARBA00022723"/>
    </source>
</evidence>
<keyword evidence="4" id="KW-0272">Extracellular matrix</keyword>
<feature type="compositionally biased region" description="Polar residues" evidence="12">
    <location>
        <begin position="233"/>
        <end position="257"/>
    </location>
</feature>
<feature type="domain" description="Spondin-like TSP1" evidence="13">
    <location>
        <begin position="1193"/>
        <end position="1244"/>
    </location>
</feature>
<gene>
    <name evidence="16" type="primary">LOC104949966</name>
</gene>
<dbReference type="InterPro" id="IPR056343">
    <property type="entry name" value="CFAP47_dom"/>
</dbReference>
<keyword evidence="10" id="KW-0325">Glycoprotein</keyword>
<feature type="region of interest" description="Disordered" evidence="12">
    <location>
        <begin position="1246"/>
        <end position="1280"/>
    </location>
</feature>
<reference evidence="16" key="1">
    <citation type="submission" date="2025-08" db="UniProtKB">
        <authorList>
            <consortium name="RefSeq"/>
        </authorList>
    </citation>
    <scope>IDENTIFICATION</scope>
    <source>
        <tissue evidence="16">Muscle</tissue>
    </source>
</reference>
<keyword evidence="5" id="KW-0479">Metal-binding</keyword>
<evidence type="ECO:0000313" key="15">
    <source>
        <dbReference type="Proteomes" id="UP000504611"/>
    </source>
</evidence>
<dbReference type="OrthoDB" id="10060824at2759"/>
<dbReference type="Gene3D" id="2.20.100.10">
    <property type="entry name" value="Thrombospondin type-1 (TSP1) repeat"/>
    <property type="match status" value="6"/>
</dbReference>
<dbReference type="Pfam" id="PF00090">
    <property type="entry name" value="TSP_1"/>
    <property type="match status" value="5"/>
</dbReference>
<evidence type="ECO:0000256" key="11">
    <source>
        <dbReference type="ARBA" id="ARBA00030964"/>
    </source>
</evidence>
<dbReference type="InterPro" id="IPR036383">
    <property type="entry name" value="TSP1_rpt_sf"/>
</dbReference>
<dbReference type="Pfam" id="PF24529">
    <property type="entry name" value="CFAP47"/>
    <property type="match status" value="1"/>
</dbReference>
<feature type="domain" description="Cilia- and flagella-associated protein 47" evidence="14">
    <location>
        <begin position="323"/>
        <end position="440"/>
    </location>
</feature>
<evidence type="ECO:0000256" key="6">
    <source>
        <dbReference type="ARBA" id="ARBA00022729"/>
    </source>
</evidence>
<dbReference type="GO" id="GO:0046872">
    <property type="term" value="F:metal ion binding"/>
    <property type="evidence" value="ECO:0007669"/>
    <property type="project" value="UniProtKB-KW"/>
</dbReference>
<dbReference type="PROSITE" id="PS50092">
    <property type="entry name" value="TSP1"/>
    <property type="match status" value="6"/>
</dbReference>
<keyword evidence="3" id="KW-0964">Secreted</keyword>
<dbReference type="SUPFAM" id="SSF82895">
    <property type="entry name" value="TSP-1 type 1 repeat"/>
    <property type="match status" value="6"/>
</dbReference>
<keyword evidence="9" id="KW-1015">Disulfide bond</keyword>
<dbReference type="Proteomes" id="UP000504611">
    <property type="component" value="Unplaced"/>
</dbReference>
<dbReference type="InterPro" id="IPR000884">
    <property type="entry name" value="TSP1_rpt"/>
</dbReference>
<evidence type="ECO:0000256" key="7">
    <source>
        <dbReference type="ARBA" id="ARBA00022737"/>
    </source>
</evidence>
<evidence type="ECO:0000256" key="12">
    <source>
        <dbReference type="SAM" id="MobiDB-lite"/>
    </source>
</evidence>
<feature type="region of interest" description="Disordered" evidence="12">
    <location>
        <begin position="194"/>
        <end position="261"/>
    </location>
</feature>
<keyword evidence="7" id="KW-0677">Repeat</keyword>
<evidence type="ECO:0000256" key="3">
    <source>
        <dbReference type="ARBA" id="ARBA00022525"/>
    </source>
</evidence>
<dbReference type="RefSeq" id="XP_010774715.1">
    <property type="nucleotide sequence ID" value="XM_010776413.1"/>
</dbReference>
<evidence type="ECO:0000313" key="16">
    <source>
        <dbReference type="RefSeq" id="XP_010774715.1"/>
    </source>
</evidence>
<dbReference type="FunFam" id="2.20.100.10:FF:000013">
    <property type="entry name" value="Spondin 1a"/>
    <property type="match status" value="2"/>
</dbReference>
<dbReference type="SMART" id="SM00209">
    <property type="entry name" value="TSP1"/>
    <property type="match status" value="6"/>
</dbReference>
<evidence type="ECO:0000256" key="8">
    <source>
        <dbReference type="ARBA" id="ARBA00022889"/>
    </source>
</evidence>
<name>A0A6I9NJN2_9TELE</name>
<dbReference type="PANTHER" id="PTHR45912:SF3">
    <property type="entry name" value="CILIA- AND FLAGELLA-ASSOCIATED PROTEIN 47"/>
    <property type="match status" value="1"/>
</dbReference>
<evidence type="ECO:0000256" key="1">
    <source>
        <dbReference type="ARBA" id="ARBA00004498"/>
    </source>
</evidence>
<keyword evidence="6" id="KW-0732">Signal</keyword>
<organism evidence="15 16">
    <name type="scientific">Notothenia coriiceps</name>
    <name type="common">black rockcod</name>
    <dbReference type="NCBI Taxonomy" id="8208"/>
    <lineage>
        <taxon>Eukaryota</taxon>
        <taxon>Metazoa</taxon>
        <taxon>Chordata</taxon>
        <taxon>Craniata</taxon>
        <taxon>Vertebrata</taxon>
        <taxon>Euteleostomi</taxon>
        <taxon>Actinopterygii</taxon>
        <taxon>Neopterygii</taxon>
        <taxon>Teleostei</taxon>
        <taxon>Neoteleostei</taxon>
        <taxon>Acanthomorphata</taxon>
        <taxon>Eupercaria</taxon>
        <taxon>Perciformes</taxon>
        <taxon>Notothenioidei</taxon>
        <taxon>Nototheniidae</taxon>
        <taxon>Notothenia</taxon>
    </lineage>
</organism>
<dbReference type="GO" id="GO:0005929">
    <property type="term" value="C:cilium"/>
    <property type="evidence" value="ECO:0007669"/>
    <property type="project" value="TreeGrafter"/>
</dbReference>
<dbReference type="KEGG" id="ncc:104949966"/>
<dbReference type="FunFam" id="2.20.100.10:FF:000026">
    <property type="entry name" value="Spondin 1"/>
    <property type="match status" value="1"/>
</dbReference>
<comment type="subcellular location">
    <subcellularLocation>
        <location evidence="1">Secreted</location>
        <location evidence="1">Extracellular space</location>
        <location evidence="1">Extracellular matrix</location>
    </subcellularLocation>
</comment>
<accession>A0A6I9NJN2</accession>
<evidence type="ECO:0000256" key="10">
    <source>
        <dbReference type="ARBA" id="ARBA00023180"/>
    </source>
</evidence>
<dbReference type="GO" id="GO:0007155">
    <property type="term" value="P:cell adhesion"/>
    <property type="evidence" value="ECO:0007669"/>
    <property type="project" value="UniProtKB-KW"/>
</dbReference>
<evidence type="ECO:0000259" key="14">
    <source>
        <dbReference type="Pfam" id="PF24529"/>
    </source>
</evidence>
<proteinExistence type="predicted"/>
<sequence>MEKDSKETKTNPAASAGLVSKIFFWWLNPLFRIGYKRKLEEGDMYDVLTEDRSKNLGQDLRSGTMVSAEVDEVVLEDGTKIKPVSVIFPEGSNIPAQKHDQRQLVGIQNQEANVTPLACTVSFCSSTPLSVCTTITFTDHLHNRFKVKLFAIANNCVLTVWPYMALHRSEQQIVLKTGTKHGTTAVELILQRYHTPSPASGPTSSPSSSSSSFDHNSSTNKKTTSDEHIKYSFPNSDSVSGQTSRNTDVSPNTTINLGTPEFPAADSEEGLYYQNVLLAVERWFSLFGWPSGPNPISVPHTLRRVVSKIQMNPTTGRTYRVSQNKDSRSVVGMLHHLTGKQIPGIPRCQMFSSDIDQCTHQLLQQHEAMLTFLRVQGASLCHIRPEYLLDVQEFKHWCSLQSNEEDHGLDYSSLDYESLSKRSWTDVLLQIYKVLVLCRVSERGSNSYLNPEDIDGILPVSSPPLASNIYSPYELQLLDWLNMHYKSMRKTVWGTGKTQTIYWDVEIQKATKELRPPSLTKCIIKCYWKPYGVLGIFTLIEAQLFRGVYQGEEWNTAWRFLFATEICFTPVTGYSTLTFSRRTAVGQFPDQVIWKVLACDTRVYVLKHRLASQGGSVHLDFRSPAHRSVTQDIPLHNETHQDWRMQAEVYGGGFSGPNVLNVPAGTRACYPLTFHPSARCTVTGKLSLHNDHDGTEHVFTLGGVGEHPLPVDHVLLQCSAGQTTHTVMNVPNYSQNKLTLKAETDLSAVSGPPSLEIEPGQSAPYTLAVLSLKRGKQTGNVSFTEMYKIQEADKHEGNVPGCYKVHFSLEIICKPAAPIKLIVVQCVAQSSVAIEIPVKNPRGEPLRLDVHLEGDDLSGANRVSIPPGETLTYKATFSPGTVGKSTGSVVFQSEQTGEFWYRLELYALPPPVFRLPEDCCQLGKWTRLSIPQVNPTAETMELTVTNSNPRNYTLEMDSGNTVNDTPETCIYSAWSPWSACSSSTCEKGRRMRQRMLKAQLDLSVPCPHTQDFQPCMGPGCSMEEPSTCMMSEWISWSACSVSCGMGMRSRERYVKQYPEDGSNCQLQTEDTEKCVVNDECSPSSCVVTEWAEWDPCSATCGLGMKRRERMVKMPPIDGSMCKTEVAEVEKCMMPECHSFPCMLSPWSDWTECSVTCGRGLRTRQRMLKSDPAECSEELEQSEKCMLPECPVDCMVSEWSEWSECNKSCGKGHTIRTRMIKLEPQLGGSACPETIQRKKCKIRKCHSKTKEERGGRGGGGRMRRRGKQGRDGAVEEQPGCRMQPWSSWTDCTKPCGGGIQERFMMVKKKAKGTQTGSCKDRKEIRACNVHPC</sequence>
<keyword evidence="15" id="KW-1185">Reference proteome</keyword>
<dbReference type="PANTHER" id="PTHR45912">
    <property type="entry name" value="CILIA- AND FLAGELLA-ASSOCIATED PROTEIN 47"/>
    <property type="match status" value="1"/>
</dbReference>
<evidence type="ECO:0000256" key="2">
    <source>
        <dbReference type="ARBA" id="ARBA00019594"/>
    </source>
</evidence>
<dbReference type="InterPro" id="IPR044004">
    <property type="entry name" value="TSP1_spondin_dom"/>
</dbReference>